<protein>
    <submittedName>
        <fullName evidence="2">Putative integrase catalytic domain-containing protein</fullName>
    </submittedName>
</protein>
<dbReference type="Proteomes" id="UP000704712">
    <property type="component" value="Unassembled WGS sequence"/>
</dbReference>
<dbReference type="CDD" id="cd09272">
    <property type="entry name" value="RNase_HI_RT_Ty1"/>
    <property type="match status" value="1"/>
</dbReference>
<evidence type="ECO:0000313" key="1">
    <source>
        <dbReference type="EMBL" id="KAF4143739.1"/>
    </source>
</evidence>
<gene>
    <name evidence="2" type="ORF">GN958_ATG05844</name>
    <name evidence="1" type="ORF">GN958_ATG07072</name>
</gene>
<name>A0A8S9UVA0_PHYIN</name>
<dbReference type="EMBL" id="JAACNO010000780">
    <property type="protein sequence ID" value="KAF4144965.1"/>
    <property type="molecule type" value="Genomic_DNA"/>
</dbReference>
<accession>A0A8S9UVA0</accession>
<evidence type="ECO:0000313" key="3">
    <source>
        <dbReference type="Proteomes" id="UP000704712"/>
    </source>
</evidence>
<dbReference type="EMBL" id="JAACNO010000977">
    <property type="protein sequence ID" value="KAF4143739.1"/>
    <property type="molecule type" value="Genomic_DNA"/>
</dbReference>
<organism evidence="2 3">
    <name type="scientific">Phytophthora infestans</name>
    <name type="common">Potato late blight agent</name>
    <name type="synonym">Botrytis infestans</name>
    <dbReference type="NCBI Taxonomy" id="4787"/>
    <lineage>
        <taxon>Eukaryota</taxon>
        <taxon>Sar</taxon>
        <taxon>Stramenopiles</taxon>
        <taxon>Oomycota</taxon>
        <taxon>Peronosporomycetes</taxon>
        <taxon>Peronosporales</taxon>
        <taxon>Peronosporaceae</taxon>
        <taxon>Phytophthora</taxon>
    </lineage>
</organism>
<proteinExistence type="predicted"/>
<dbReference type="AlphaFoldDB" id="A0A8S9UVA0"/>
<comment type="caution">
    <text evidence="2">The sequence shown here is derived from an EMBL/GenBank/DDBJ whole genome shotgun (WGS) entry which is preliminary data.</text>
</comment>
<evidence type="ECO:0000313" key="2">
    <source>
        <dbReference type="EMBL" id="KAF4144965.1"/>
    </source>
</evidence>
<sequence>PVAACGCVDNLVWVRRFLKELLVDLDVSTVYCDNQSALQAIANRGNSTNICYYDRFAKEAQIVAEFVDEGMAQLEYVPSSENLAHIFTKALGPGRFEYLRDKLNMENVVTAWNNVQIRSNYQ</sequence>
<feature type="non-terminal residue" evidence="2">
    <location>
        <position position="1"/>
    </location>
</feature>
<reference evidence="2" key="1">
    <citation type="submission" date="2020-03" db="EMBL/GenBank/DDBJ databases">
        <title>Hybrid Assembly of Korean Phytophthora infestans isolates.</title>
        <authorList>
            <person name="Prokchorchik M."/>
            <person name="Lee Y."/>
            <person name="Seo J."/>
            <person name="Cho J.-H."/>
            <person name="Park Y.-E."/>
            <person name="Jang D.-C."/>
            <person name="Im J.-S."/>
            <person name="Choi J.-G."/>
            <person name="Park H.-J."/>
            <person name="Lee G.-B."/>
            <person name="Lee Y.-G."/>
            <person name="Hong S.-Y."/>
            <person name="Cho K."/>
            <person name="Sohn K.H."/>
        </authorList>
    </citation>
    <scope>NUCLEOTIDE SEQUENCE</scope>
    <source>
        <strain evidence="2">KR_2_A2</strain>
    </source>
</reference>